<dbReference type="PANTHER" id="PTHR32089">
    <property type="entry name" value="METHYL-ACCEPTING CHEMOTAXIS PROTEIN MCPB"/>
    <property type="match status" value="1"/>
</dbReference>
<protein>
    <submittedName>
        <fullName evidence="11">Methyl-accepting chemotaxis protein</fullName>
    </submittedName>
</protein>
<dbReference type="Pfam" id="PF00672">
    <property type="entry name" value="HAMP"/>
    <property type="match status" value="1"/>
</dbReference>
<dbReference type="GO" id="GO:0005886">
    <property type="term" value="C:plasma membrane"/>
    <property type="evidence" value="ECO:0007669"/>
    <property type="project" value="UniProtKB-SubCell"/>
</dbReference>
<dbReference type="GO" id="GO:0007165">
    <property type="term" value="P:signal transduction"/>
    <property type="evidence" value="ECO:0007669"/>
    <property type="project" value="UniProtKB-KW"/>
</dbReference>
<feature type="transmembrane region" description="Helical" evidence="8">
    <location>
        <begin position="184"/>
        <end position="204"/>
    </location>
</feature>
<dbReference type="EMBL" id="VLKZ01000001">
    <property type="protein sequence ID" value="TWI59714.1"/>
    <property type="molecule type" value="Genomic_DNA"/>
</dbReference>
<dbReference type="Gene3D" id="1.10.287.950">
    <property type="entry name" value="Methyl-accepting chemotaxis protein"/>
    <property type="match status" value="1"/>
</dbReference>
<dbReference type="InterPro" id="IPR004089">
    <property type="entry name" value="MCPsignal_dom"/>
</dbReference>
<keyword evidence="8" id="KW-0812">Transmembrane</keyword>
<reference evidence="11 12" key="1">
    <citation type="journal article" date="2015" name="Stand. Genomic Sci.">
        <title>Genomic Encyclopedia of Bacterial and Archaeal Type Strains, Phase III: the genomes of soil and plant-associated and newly described type strains.</title>
        <authorList>
            <person name="Whitman W.B."/>
            <person name="Woyke T."/>
            <person name="Klenk H.P."/>
            <person name="Zhou Y."/>
            <person name="Lilburn T.G."/>
            <person name="Beck B.J."/>
            <person name="De Vos P."/>
            <person name="Vandamme P."/>
            <person name="Eisen J.A."/>
            <person name="Garrity G."/>
            <person name="Hugenholtz P."/>
            <person name="Kyrpides N.C."/>
        </authorList>
    </citation>
    <scope>NUCLEOTIDE SEQUENCE [LARGE SCALE GENOMIC DNA]</scope>
    <source>
        <strain evidence="11 12">CGMCC 1.10116</strain>
    </source>
</reference>
<dbReference type="OrthoDB" id="2168386at2"/>
<evidence type="ECO:0000256" key="3">
    <source>
        <dbReference type="ARBA" id="ARBA00023136"/>
    </source>
</evidence>
<evidence type="ECO:0000259" key="10">
    <source>
        <dbReference type="PROSITE" id="PS50885"/>
    </source>
</evidence>
<dbReference type="AlphaFoldDB" id="A0A562QSJ9"/>
<dbReference type="PROSITE" id="PS50885">
    <property type="entry name" value="HAMP"/>
    <property type="match status" value="1"/>
</dbReference>
<evidence type="ECO:0000259" key="9">
    <source>
        <dbReference type="PROSITE" id="PS50111"/>
    </source>
</evidence>
<evidence type="ECO:0000256" key="7">
    <source>
        <dbReference type="SAM" id="Coils"/>
    </source>
</evidence>
<evidence type="ECO:0000256" key="8">
    <source>
        <dbReference type="SAM" id="Phobius"/>
    </source>
</evidence>
<evidence type="ECO:0000313" key="11">
    <source>
        <dbReference type="EMBL" id="TWI59714.1"/>
    </source>
</evidence>
<evidence type="ECO:0000256" key="4">
    <source>
        <dbReference type="ARBA" id="ARBA00023224"/>
    </source>
</evidence>
<evidence type="ECO:0000256" key="1">
    <source>
        <dbReference type="ARBA" id="ARBA00004236"/>
    </source>
</evidence>
<evidence type="ECO:0000256" key="5">
    <source>
        <dbReference type="ARBA" id="ARBA00029447"/>
    </source>
</evidence>
<name>A0A562QSJ9_9BACI</name>
<dbReference type="InterPro" id="IPR003660">
    <property type="entry name" value="HAMP_dom"/>
</dbReference>
<keyword evidence="3 8" id="KW-0472">Membrane</keyword>
<comment type="similarity">
    <text evidence="5">Belongs to the methyl-accepting chemotaxis (MCP) protein family.</text>
</comment>
<gene>
    <name evidence="11" type="ORF">IQ10_00135</name>
</gene>
<feature type="domain" description="Methyl-accepting transducer" evidence="9">
    <location>
        <begin position="273"/>
        <end position="509"/>
    </location>
</feature>
<dbReference type="CDD" id="cd11386">
    <property type="entry name" value="MCP_signal"/>
    <property type="match status" value="1"/>
</dbReference>
<comment type="caution">
    <text evidence="11">The sequence shown here is derived from an EMBL/GenBank/DDBJ whole genome shotgun (WGS) entry which is preliminary data.</text>
</comment>
<dbReference type="RefSeq" id="WP_144448551.1">
    <property type="nucleotide sequence ID" value="NZ_VLKZ01000001.1"/>
</dbReference>
<dbReference type="PROSITE" id="PS50111">
    <property type="entry name" value="CHEMOTAXIS_TRANSDUC_2"/>
    <property type="match status" value="1"/>
</dbReference>
<evidence type="ECO:0000256" key="2">
    <source>
        <dbReference type="ARBA" id="ARBA00022475"/>
    </source>
</evidence>
<feature type="transmembrane region" description="Helical" evidence="8">
    <location>
        <begin position="7"/>
        <end position="28"/>
    </location>
</feature>
<dbReference type="Pfam" id="PF00015">
    <property type="entry name" value="MCPsignal"/>
    <property type="match status" value="1"/>
</dbReference>
<keyword evidence="12" id="KW-1185">Reference proteome</keyword>
<keyword evidence="7" id="KW-0175">Coiled coil</keyword>
<keyword evidence="8" id="KW-1133">Transmembrane helix</keyword>
<proteinExistence type="inferred from homology"/>
<dbReference type="Proteomes" id="UP000315711">
    <property type="component" value="Unassembled WGS sequence"/>
</dbReference>
<accession>A0A562QSJ9</accession>
<dbReference type="SUPFAM" id="SSF58104">
    <property type="entry name" value="Methyl-accepting chemotaxis protein (MCP) signaling domain"/>
    <property type="match status" value="1"/>
</dbReference>
<comment type="subcellular location">
    <subcellularLocation>
        <location evidence="1">Cell membrane</location>
    </subcellularLocation>
</comment>
<dbReference type="PANTHER" id="PTHR32089:SF112">
    <property type="entry name" value="LYSOZYME-LIKE PROTEIN-RELATED"/>
    <property type="match status" value="1"/>
</dbReference>
<sequence>MKGIRAKIVGGFLLVVLLMIGYAIYSIWNVQQSNQAIHNLQSEDLPMLIATERMAFNVANRLAVSNGYLLTGMEVNVAQFAELTEESKEIEAWIIENTNDENLLYLIEKTREWTAILENEVFPLYRSGDTEQALLTLFSKATSPARFLITSFQETAEEERSKVTTKLGQIDRAGVNLQQMTTGIAMAVILLSIIIGIVISGMIVKPLKILLERVNLIATGDLSGDEMIVNKKDEIGLLTIAFNEMRNSLRRVISKTSSMSEQVAATAEQLSASSQETSAATDEIASTIQSVTETSEHTVTRSKESTQSALQVSDGVEKITFATAGASELAENAAKQASDGEQAIGRAVNQIRTIHETVSESAKLIQQLGERSKEIGNILGLITSISEQTNLLALNAAIEAARAGEHGKGFAVVADEVRKLAEESRVSAEKISTMIQLIQADTKKAVEEMTRGTEEVEIGTKVVNEVGESFTSILNAVNQVTNEMYNVSNATQQIAMNAIQLNEALAEMEESSVQSAEHAQSVAASTEEQLASMEEIASSAEMLNQLANELREEVTKFKV</sequence>
<keyword evidence="2" id="KW-1003">Cell membrane</keyword>
<keyword evidence="4 6" id="KW-0807">Transducer</keyword>
<dbReference type="SUPFAM" id="SSF158472">
    <property type="entry name" value="HAMP domain-like"/>
    <property type="match status" value="1"/>
</dbReference>
<evidence type="ECO:0000313" key="12">
    <source>
        <dbReference type="Proteomes" id="UP000315711"/>
    </source>
</evidence>
<organism evidence="11 12">
    <name type="scientific">Halalkalibacter nanhaiisediminis</name>
    <dbReference type="NCBI Taxonomy" id="688079"/>
    <lineage>
        <taxon>Bacteria</taxon>
        <taxon>Bacillati</taxon>
        <taxon>Bacillota</taxon>
        <taxon>Bacilli</taxon>
        <taxon>Bacillales</taxon>
        <taxon>Bacillaceae</taxon>
        <taxon>Halalkalibacter</taxon>
    </lineage>
</organism>
<dbReference type="SMART" id="SM00283">
    <property type="entry name" value="MA"/>
    <property type="match status" value="1"/>
</dbReference>
<dbReference type="SMART" id="SM00304">
    <property type="entry name" value="HAMP"/>
    <property type="match status" value="1"/>
</dbReference>
<feature type="coiled-coil region" evidence="7">
    <location>
        <begin position="516"/>
        <end position="553"/>
    </location>
</feature>
<evidence type="ECO:0000256" key="6">
    <source>
        <dbReference type="PROSITE-ProRule" id="PRU00284"/>
    </source>
</evidence>
<dbReference type="CDD" id="cd06225">
    <property type="entry name" value="HAMP"/>
    <property type="match status" value="1"/>
</dbReference>
<feature type="domain" description="HAMP" evidence="10">
    <location>
        <begin position="201"/>
        <end position="254"/>
    </location>
</feature>